<keyword evidence="1" id="KW-1133">Transmembrane helix</keyword>
<proteinExistence type="predicted"/>
<organism evidence="2 3">
    <name type="scientific">Cetraspora pellucida</name>
    <dbReference type="NCBI Taxonomy" id="1433469"/>
    <lineage>
        <taxon>Eukaryota</taxon>
        <taxon>Fungi</taxon>
        <taxon>Fungi incertae sedis</taxon>
        <taxon>Mucoromycota</taxon>
        <taxon>Glomeromycotina</taxon>
        <taxon>Glomeromycetes</taxon>
        <taxon>Diversisporales</taxon>
        <taxon>Gigasporaceae</taxon>
        <taxon>Cetraspora</taxon>
    </lineage>
</organism>
<feature type="transmembrane region" description="Helical" evidence="1">
    <location>
        <begin position="69"/>
        <end position="90"/>
    </location>
</feature>
<keyword evidence="3" id="KW-1185">Reference proteome</keyword>
<name>A0A9N8ZSF2_9GLOM</name>
<feature type="transmembrane region" description="Helical" evidence="1">
    <location>
        <begin position="42"/>
        <end position="63"/>
    </location>
</feature>
<reference evidence="2" key="1">
    <citation type="submission" date="2021-06" db="EMBL/GenBank/DDBJ databases">
        <authorList>
            <person name="Kallberg Y."/>
            <person name="Tangrot J."/>
            <person name="Rosling A."/>
        </authorList>
    </citation>
    <scope>NUCLEOTIDE SEQUENCE</scope>
    <source>
        <strain evidence="2">FL966</strain>
    </source>
</reference>
<sequence length="203" mass="23592">MVRFWSRFIAIINDMMNLKTVNDQKNELEIKLDQFKQIGNRLCIIAIVFACIYLLAFLFYGSLHRTHTIFIRAMNVTYLIIWNYFVPFFIHTTQWIIIYNTHVAKNTNIEENNSVNALYNNSIPTSKIQYSDFHDGFSFKFKKTYNFSNHAASDLIKNDQSQINGRHSVNSLSDITTLTANSFHGYNNSSGSNIKNDLVTEIH</sequence>
<dbReference type="EMBL" id="CAJVQA010001174">
    <property type="protein sequence ID" value="CAG8505280.1"/>
    <property type="molecule type" value="Genomic_DNA"/>
</dbReference>
<keyword evidence="1" id="KW-0812">Transmembrane</keyword>
<evidence type="ECO:0000313" key="3">
    <source>
        <dbReference type="Proteomes" id="UP000789759"/>
    </source>
</evidence>
<keyword evidence="1" id="KW-0472">Membrane</keyword>
<dbReference type="OrthoDB" id="2346254at2759"/>
<gene>
    <name evidence="2" type="ORF">CPELLU_LOCUS2650</name>
</gene>
<evidence type="ECO:0000313" key="2">
    <source>
        <dbReference type="EMBL" id="CAG8505280.1"/>
    </source>
</evidence>
<evidence type="ECO:0000256" key="1">
    <source>
        <dbReference type="SAM" id="Phobius"/>
    </source>
</evidence>
<comment type="caution">
    <text evidence="2">The sequence shown here is derived from an EMBL/GenBank/DDBJ whole genome shotgun (WGS) entry which is preliminary data.</text>
</comment>
<protein>
    <submittedName>
        <fullName evidence="2">22280_t:CDS:1</fullName>
    </submittedName>
</protein>
<dbReference type="AlphaFoldDB" id="A0A9N8ZSF2"/>
<accession>A0A9N8ZSF2</accession>
<dbReference type="Proteomes" id="UP000789759">
    <property type="component" value="Unassembled WGS sequence"/>
</dbReference>